<comment type="caution">
    <text evidence="3">The sequence shown here is derived from an EMBL/GenBank/DDBJ whole genome shotgun (WGS) entry which is preliminary data.</text>
</comment>
<dbReference type="InterPro" id="IPR027268">
    <property type="entry name" value="Peptidase_M4/M1_CTD_sf"/>
</dbReference>
<sequence length="607" mass="66590">MIRYRIELPQPASHQFHITLTVPQPAEAQVLSLPVWIPGSYLVREFARHLHSLQAEQGGQPCEIVWRDKASWTVHCRGRGALTLRYQAHALDPSVRAAWLDAQRGFFNASSLCLRVHGREAEAQALQLGPLPRGWQVATAMRPAAGQGESPRRFEAADYDELLDHPFELGPFWSGGFRAQGVPHRFVVSGAPPGFDGERLLAMTQQICEAQIAFWHAETDARGRRRVKKPPFEHYVFMLHASDEGYGGLEHRASTALACGRRDLPRRALVDVEGAPGAGGPSEGLTQLLGLISHEYFHTWNVKRLKPAPYVAYDYAREQPTELLWFFEGFTSYYDDLFLVRAGLIDEASYVKGLARTINQVLATPGRQISSVAQASLDAWIKYYRPDENTVNATVSYYTKGALVALALDLTLRREGRGTLDTLMRRLWIATGCGTADSTREGALDEALLRRELAAVAGRSMDAELDAWVHGRGELPLPSLLGSVGLGWSEDAPTPAQRLGARLSESGGQLKLASVLRGGAAAAAGLAPGDELLAVDGWRLGKAEDLALYGAFHGPRRLLAARDRRLLELQLDASGPVQSSVKLSPRSDAPEAARARREAWLGRDGGR</sequence>
<dbReference type="InterPro" id="IPR001478">
    <property type="entry name" value="PDZ"/>
</dbReference>
<reference evidence="3 4" key="1">
    <citation type="submission" date="2021-01" db="EMBL/GenBank/DDBJ databases">
        <title>Piscinibacter sp. Jin2 Genome sequencing and assembly.</title>
        <authorList>
            <person name="Kim I."/>
        </authorList>
    </citation>
    <scope>NUCLEOTIDE SEQUENCE [LARGE SCALE GENOMIC DNA]</scope>
    <source>
        <strain evidence="3 4">Jin2</strain>
    </source>
</reference>
<dbReference type="Gene3D" id="2.60.40.3650">
    <property type="match status" value="1"/>
</dbReference>
<feature type="domain" description="PDZ" evidence="2">
    <location>
        <begin position="483"/>
        <end position="537"/>
    </location>
</feature>
<dbReference type="AlphaFoldDB" id="A0A9X1BN49"/>
<accession>A0A9X1BN49</accession>
<evidence type="ECO:0000313" key="3">
    <source>
        <dbReference type="EMBL" id="MBL0719222.1"/>
    </source>
</evidence>
<dbReference type="SMART" id="SM00228">
    <property type="entry name" value="PDZ"/>
    <property type="match status" value="1"/>
</dbReference>
<gene>
    <name evidence="3" type="ORF">JI742_04895</name>
</gene>
<proteinExistence type="predicted"/>
<dbReference type="Proteomes" id="UP000643207">
    <property type="component" value="Unassembled WGS sequence"/>
</dbReference>
<evidence type="ECO:0000256" key="1">
    <source>
        <dbReference type="SAM" id="MobiDB-lite"/>
    </source>
</evidence>
<dbReference type="Pfam" id="PF05299">
    <property type="entry name" value="Peptidase_M61"/>
    <property type="match status" value="1"/>
</dbReference>
<dbReference type="PIRSF" id="PIRSF016493">
    <property type="entry name" value="Glycyl_aminpptds"/>
    <property type="match status" value="1"/>
</dbReference>
<name>A0A9X1BN49_9BURK</name>
<dbReference type="Gene3D" id="1.10.390.10">
    <property type="entry name" value="Neutral Protease Domain 2"/>
    <property type="match status" value="1"/>
</dbReference>
<dbReference type="Gene3D" id="2.30.42.10">
    <property type="match status" value="1"/>
</dbReference>
<dbReference type="RefSeq" id="WP_201824454.1">
    <property type="nucleotide sequence ID" value="NZ_JAERRA010000001.1"/>
</dbReference>
<evidence type="ECO:0000313" key="4">
    <source>
        <dbReference type="Proteomes" id="UP000643207"/>
    </source>
</evidence>
<protein>
    <submittedName>
        <fullName evidence="3">M61 family metallopeptidase</fullName>
    </submittedName>
</protein>
<evidence type="ECO:0000259" key="2">
    <source>
        <dbReference type="PROSITE" id="PS50106"/>
    </source>
</evidence>
<dbReference type="PROSITE" id="PS50106">
    <property type="entry name" value="PDZ"/>
    <property type="match status" value="1"/>
</dbReference>
<dbReference type="SUPFAM" id="SSF55486">
    <property type="entry name" value="Metalloproteases ('zincins'), catalytic domain"/>
    <property type="match status" value="1"/>
</dbReference>
<feature type="region of interest" description="Disordered" evidence="1">
    <location>
        <begin position="575"/>
        <end position="607"/>
    </location>
</feature>
<dbReference type="Pfam" id="PF17899">
    <property type="entry name" value="Peptidase_M61_N"/>
    <property type="match status" value="1"/>
</dbReference>
<organism evidence="3 4">
    <name type="scientific">Aquariibacter lacus</name>
    <dbReference type="NCBI Taxonomy" id="2801332"/>
    <lineage>
        <taxon>Bacteria</taxon>
        <taxon>Pseudomonadati</taxon>
        <taxon>Pseudomonadota</taxon>
        <taxon>Betaproteobacteria</taxon>
        <taxon>Burkholderiales</taxon>
        <taxon>Sphaerotilaceae</taxon>
        <taxon>Aquariibacter</taxon>
    </lineage>
</organism>
<dbReference type="Pfam" id="PF00595">
    <property type="entry name" value="PDZ"/>
    <property type="match status" value="1"/>
</dbReference>
<dbReference type="InterPro" id="IPR007963">
    <property type="entry name" value="Peptidase_M61_catalytic"/>
</dbReference>
<dbReference type="EMBL" id="JAERRA010000001">
    <property type="protein sequence ID" value="MBL0719222.1"/>
    <property type="molecule type" value="Genomic_DNA"/>
</dbReference>
<keyword evidence="4" id="KW-1185">Reference proteome</keyword>
<dbReference type="SUPFAM" id="SSF50156">
    <property type="entry name" value="PDZ domain-like"/>
    <property type="match status" value="1"/>
</dbReference>
<dbReference type="InterPro" id="IPR040756">
    <property type="entry name" value="Peptidase_M61_N"/>
</dbReference>
<dbReference type="InterPro" id="IPR024191">
    <property type="entry name" value="Peptidase_M61"/>
</dbReference>
<feature type="compositionally biased region" description="Basic and acidic residues" evidence="1">
    <location>
        <begin position="588"/>
        <end position="607"/>
    </location>
</feature>
<dbReference type="InterPro" id="IPR036034">
    <property type="entry name" value="PDZ_sf"/>
</dbReference>